<reference evidence="1" key="2">
    <citation type="journal article" date="2015" name="Data Brief">
        <title>Shoot transcriptome of the giant reed, Arundo donax.</title>
        <authorList>
            <person name="Barrero R.A."/>
            <person name="Guerrero F.D."/>
            <person name="Moolhuijzen P."/>
            <person name="Goolsby J.A."/>
            <person name="Tidwell J."/>
            <person name="Bellgard S.E."/>
            <person name="Bellgard M.I."/>
        </authorList>
    </citation>
    <scope>NUCLEOTIDE SEQUENCE</scope>
    <source>
        <tissue evidence="1">Shoot tissue taken approximately 20 cm above the soil surface</tissue>
    </source>
</reference>
<proteinExistence type="predicted"/>
<organism evidence="1">
    <name type="scientific">Arundo donax</name>
    <name type="common">Giant reed</name>
    <name type="synonym">Donax arundinaceus</name>
    <dbReference type="NCBI Taxonomy" id="35708"/>
    <lineage>
        <taxon>Eukaryota</taxon>
        <taxon>Viridiplantae</taxon>
        <taxon>Streptophyta</taxon>
        <taxon>Embryophyta</taxon>
        <taxon>Tracheophyta</taxon>
        <taxon>Spermatophyta</taxon>
        <taxon>Magnoliopsida</taxon>
        <taxon>Liliopsida</taxon>
        <taxon>Poales</taxon>
        <taxon>Poaceae</taxon>
        <taxon>PACMAD clade</taxon>
        <taxon>Arundinoideae</taxon>
        <taxon>Arundineae</taxon>
        <taxon>Arundo</taxon>
    </lineage>
</organism>
<dbReference type="EMBL" id="GBRH01235638">
    <property type="protein sequence ID" value="JAD62257.1"/>
    <property type="molecule type" value="Transcribed_RNA"/>
</dbReference>
<accession>A0A0A9BSJ8</accession>
<evidence type="ECO:0000313" key="1">
    <source>
        <dbReference type="EMBL" id="JAD62257.1"/>
    </source>
</evidence>
<name>A0A0A9BSJ8_ARUDO</name>
<protein>
    <submittedName>
        <fullName evidence="1">Uncharacterized protein</fullName>
    </submittedName>
</protein>
<reference evidence="1" key="1">
    <citation type="submission" date="2014-09" db="EMBL/GenBank/DDBJ databases">
        <authorList>
            <person name="Magalhaes I.L.F."/>
            <person name="Oliveira U."/>
            <person name="Santos F.R."/>
            <person name="Vidigal T.H.D.A."/>
            <person name="Brescovit A.D."/>
            <person name="Santos A.J."/>
        </authorList>
    </citation>
    <scope>NUCLEOTIDE SEQUENCE</scope>
    <source>
        <tissue evidence="1">Shoot tissue taken approximately 20 cm above the soil surface</tissue>
    </source>
</reference>
<sequence>MQIEKPCKNRVNDRKVKKVIGKTETLLDELQFTF</sequence>
<dbReference type="AlphaFoldDB" id="A0A0A9BSJ8"/>